<dbReference type="PANTHER" id="PTHR21686:SF12">
    <property type="entry name" value="DEOXYNUCLEOTIDYLTRANSFERASE TERMINAL-INTERACTING PROTEIN 2"/>
    <property type="match status" value="1"/>
</dbReference>
<dbReference type="Pfam" id="PF08698">
    <property type="entry name" value="Fcf2"/>
    <property type="match status" value="1"/>
</dbReference>
<feature type="domain" description="Fcf2 pre-rRNA processing C-terminal" evidence="4">
    <location>
        <begin position="1"/>
        <end position="45"/>
    </location>
</feature>
<gene>
    <name evidence="5" type="ORF">SO802_010924</name>
</gene>
<name>A0AAW2DHT5_9ROSI</name>
<keyword evidence="2" id="KW-0539">Nucleus</keyword>
<sequence>YFLIGMVIGSASGFFTGRLTRKERKRTIAIELLSDCTLADYRKRKVREIEEKNQLGRNEKWKIKGQQSQKRGKKKRH</sequence>
<dbReference type="EMBL" id="JAZDWU010000003">
    <property type="protein sequence ID" value="KAL0009422.1"/>
    <property type="molecule type" value="Genomic_DNA"/>
</dbReference>
<reference evidence="5 6" key="1">
    <citation type="submission" date="2024-01" db="EMBL/GenBank/DDBJ databases">
        <title>A telomere-to-telomere, gap-free genome of sweet tea (Lithocarpus litseifolius).</title>
        <authorList>
            <person name="Zhou J."/>
        </authorList>
    </citation>
    <scope>NUCLEOTIDE SEQUENCE [LARGE SCALE GENOMIC DNA]</scope>
    <source>
        <strain evidence="5">Zhou-2022a</strain>
        <tissue evidence="5">Leaf</tissue>
    </source>
</reference>
<dbReference type="PANTHER" id="PTHR21686">
    <property type="entry name" value="DEOXYNUCLEOTIDYLTRANSFERASE TERMINAL-INTERACTING PROTEIN 2"/>
    <property type="match status" value="1"/>
</dbReference>
<evidence type="ECO:0000256" key="2">
    <source>
        <dbReference type="ARBA" id="ARBA00023242"/>
    </source>
</evidence>
<comment type="caution">
    <text evidence="5">The sequence shown here is derived from an EMBL/GenBank/DDBJ whole genome shotgun (WGS) entry which is preliminary data.</text>
</comment>
<evidence type="ECO:0000256" key="3">
    <source>
        <dbReference type="SAM" id="MobiDB-lite"/>
    </source>
</evidence>
<dbReference type="GO" id="GO:0005730">
    <property type="term" value="C:nucleolus"/>
    <property type="evidence" value="ECO:0007669"/>
    <property type="project" value="UniProtKB-SubCell"/>
</dbReference>
<dbReference type="AlphaFoldDB" id="A0AAW2DHT5"/>
<evidence type="ECO:0000256" key="1">
    <source>
        <dbReference type="ARBA" id="ARBA00004604"/>
    </source>
</evidence>
<comment type="subcellular location">
    <subcellularLocation>
        <location evidence="1">Nucleus</location>
        <location evidence="1">Nucleolus</location>
    </subcellularLocation>
</comment>
<evidence type="ECO:0000313" key="6">
    <source>
        <dbReference type="Proteomes" id="UP001459277"/>
    </source>
</evidence>
<protein>
    <recommendedName>
        <fullName evidence="4">Fcf2 pre-rRNA processing C-terminal domain-containing protein</fullName>
    </recommendedName>
</protein>
<proteinExistence type="predicted"/>
<dbReference type="InterPro" id="IPR039883">
    <property type="entry name" value="Fcf2/DNTTIP2"/>
</dbReference>
<accession>A0AAW2DHT5</accession>
<evidence type="ECO:0000313" key="5">
    <source>
        <dbReference type="EMBL" id="KAL0009422.1"/>
    </source>
</evidence>
<dbReference type="GO" id="GO:0003723">
    <property type="term" value="F:RNA binding"/>
    <property type="evidence" value="ECO:0007669"/>
    <property type="project" value="TreeGrafter"/>
</dbReference>
<feature type="non-terminal residue" evidence="5">
    <location>
        <position position="1"/>
    </location>
</feature>
<dbReference type="GO" id="GO:0006396">
    <property type="term" value="P:RNA processing"/>
    <property type="evidence" value="ECO:0007669"/>
    <property type="project" value="TreeGrafter"/>
</dbReference>
<evidence type="ECO:0000259" key="4">
    <source>
        <dbReference type="Pfam" id="PF08698"/>
    </source>
</evidence>
<dbReference type="Proteomes" id="UP001459277">
    <property type="component" value="Unassembled WGS sequence"/>
</dbReference>
<organism evidence="5 6">
    <name type="scientific">Lithocarpus litseifolius</name>
    <dbReference type="NCBI Taxonomy" id="425828"/>
    <lineage>
        <taxon>Eukaryota</taxon>
        <taxon>Viridiplantae</taxon>
        <taxon>Streptophyta</taxon>
        <taxon>Embryophyta</taxon>
        <taxon>Tracheophyta</taxon>
        <taxon>Spermatophyta</taxon>
        <taxon>Magnoliopsida</taxon>
        <taxon>eudicotyledons</taxon>
        <taxon>Gunneridae</taxon>
        <taxon>Pentapetalae</taxon>
        <taxon>rosids</taxon>
        <taxon>fabids</taxon>
        <taxon>Fagales</taxon>
        <taxon>Fagaceae</taxon>
        <taxon>Lithocarpus</taxon>
    </lineage>
</organism>
<keyword evidence="6" id="KW-1185">Reference proteome</keyword>
<dbReference type="InterPro" id="IPR014810">
    <property type="entry name" value="Fcf2_C"/>
</dbReference>
<feature type="region of interest" description="Disordered" evidence="3">
    <location>
        <begin position="57"/>
        <end position="77"/>
    </location>
</feature>